<sequence>MRFKEFFNLPLHKKLFLTYIFCWIGFFISFFFGKFIYYLSLKLFPPVKESVNIVAEIGTAKYSVVHSTVSSSLNNPYLSYALSYLLSNFLSCLIIVVVFALFGYLSRDEDEEKFFKYLSILYLFSVLNPITGIVGYKLPLSAIFYIIPHGLFEFFGFSIAIVLGLELAKTFYYKKSLKKIKILLLFLSLVFISLAALLEPIDWAIYNSNLSVVEGYSIVLSYLLGFKL</sequence>
<organism evidence="2 3">
    <name type="scientific">Methanocaldococcus infernus (strain DSM 11812 / JCM 15783 / ME)</name>
    <dbReference type="NCBI Taxonomy" id="573063"/>
    <lineage>
        <taxon>Archaea</taxon>
        <taxon>Methanobacteriati</taxon>
        <taxon>Methanobacteriota</taxon>
        <taxon>Methanomada group</taxon>
        <taxon>Methanococci</taxon>
        <taxon>Methanococcales</taxon>
        <taxon>Methanocaldococcaceae</taxon>
        <taxon>Methanocaldococcus</taxon>
    </lineage>
</organism>
<accession>D5VQW5</accession>
<dbReference type="GeneID" id="9131298"/>
<feature type="transmembrane region" description="Helical" evidence="1">
    <location>
        <begin position="204"/>
        <end position="224"/>
    </location>
</feature>
<keyword evidence="1" id="KW-0812">Transmembrane</keyword>
<feature type="transmembrane region" description="Helical" evidence="1">
    <location>
        <begin position="81"/>
        <end position="105"/>
    </location>
</feature>
<gene>
    <name evidence="2" type="ordered locus">Metin_0298</name>
</gene>
<dbReference type="Proteomes" id="UP000002061">
    <property type="component" value="Chromosome"/>
</dbReference>
<evidence type="ECO:0000256" key="1">
    <source>
        <dbReference type="SAM" id="Phobius"/>
    </source>
</evidence>
<reference evidence="2" key="1">
    <citation type="submission" date="2010-04" db="EMBL/GenBank/DDBJ databases">
        <title>Complete sequence of Methanocaldococcus infernus ME.</title>
        <authorList>
            <consortium name="US DOE Joint Genome Institute"/>
            <person name="Lucas S."/>
            <person name="Copeland A."/>
            <person name="Lapidus A."/>
            <person name="Cheng J.-F."/>
            <person name="Bruce D."/>
            <person name="Goodwin L."/>
            <person name="Pitluck S."/>
            <person name="Munk A.C."/>
            <person name="Detter J.C."/>
            <person name="Han C."/>
            <person name="Tapia R."/>
            <person name="Land M."/>
            <person name="Hauser L."/>
            <person name="Kyrpides N."/>
            <person name="Mikhailova N."/>
            <person name="Sieprawska-Lupa M."/>
            <person name="Whitman W.B."/>
            <person name="Woyke T."/>
        </authorList>
    </citation>
    <scope>NUCLEOTIDE SEQUENCE [LARGE SCALE GENOMIC DNA]</scope>
    <source>
        <strain evidence="2">ME</strain>
    </source>
</reference>
<dbReference type="HOGENOM" id="CLU_1131620_0_0_2"/>
<dbReference type="eggNOG" id="arCOG05021">
    <property type="taxonomic scope" value="Archaea"/>
</dbReference>
<feature type="transmembrane region" description="Helical" evidence="1">
    <location>
        <begin position="16"/>
        <end position="39"/>
    </location>
</feature>
<name>D5VQW5_METIM</name>
<feature type="transmembrane region" description="Helical" evidence="1">
    <location>
        <begin position="117"/>
        <end position="136"/>
    </location>
</feature>
<keyword evidence="3" id="KW-1185">Reference proteome</keyword>
<dbReference type="EMBL" id="CP002009">
    <property type="protein sequence ID" value="ADG12968.1"/>
    <property type="molecule type" value="Genomic_DNA"/>
</dbReference>
<dbReference type="RefSeq" id="WP_013099714.1">
    <property type="nucleotide sequence ID" value="NC_014122.1"/>
</dbReference>
<keyword evidence="1" id="KW-0472">Membrane</keyword>
<feature type="transmembrane region" description="Helical" evidence="1">
    <location>
        <begin position="180"/>
        <end position="198"/>
    </location>
</feature>
<protein>
    <recommendedName>
        <fullName evidence="4">Stage II sporulation protein M</fullName>
    </recommendedName>
</protein>
<evidence type="ECO:0000313" key="3">
    <source>
        <dbReference type="Proteomes" id="UP000002061"/>
    </source>
</evidence>
<keyword evidence="1" id="KW-1133">Transmembrane helix</keyword>
<dbReference type="AlphaFoldDB" id="D5VQW5"/>
<feature type="transmembrane region" description="Helical" evidence="1">
    <location>
        <begin position="142"/>
        <end position="168"/>
    </location>
</feature>
<proteinExistence type="predicted"/>
<evidence type="ECO:0000313" key="2">
    <source>
        <dbReference type="EMBL" id="ADG12968.1"/>
    </source>
</evidence>
<dbReference type="KEGG" id="mif:Metin_0298"/>
<evidence type="ECO:0008006" key="4">
    <source>
        <dbReference type="Google" id="ProtNLM"/>
    </source>
</evidence>
<dbReference type="OrthoDB" id="65825at2157"/>
<dbReference type="STRING" id="573063.Metin_0298"/>